<evidence type="ECO:0000313" key="3">
    <source>
        <dbReference type="Proteomes" id="UP000054742"/>
    </source>
</evidence>
<evidence type="ECO:0000313" key="2">
    <source>
        <dbReference type="EMBL" id="KTC84493.1"/>
    </source>
</evidence>
<dbReference type="CDD" id="cd02440">
    <property type="entry name" value="AdoMet_MTases"/>
    <property type="match status" value="1"/>
</dbReference>
<organism evidence="2 3">
    <name type="scientific">Legionella brunensis</name>
    <dbReference type="NCBI Taxonomy" id="29422"/>
    <lineage>
        <taxon>Bacteria</taxon>
        <taxon>Pseudomonadati</taxon>
        <taxon>Pseudomonadota</taxon>
        <taxon>Gammaproteobacteria</taxon>
        <taxon>Legionellales</taxon>
        <taxon>Legionellaceae</taxon>
        <taxon>Legionella</taxon>
    </lineage>
</organism>
<sequence>MKKNHIMHTLMSKNLHREAVQVLNYAFIDVSKEAVASLINKLQDLPRDTDDNVVADVIASWYISLPKGDLVGFPMTDKEYQQTKASNIASIIKGESSGKDLKEKALLDIGAGDCAMTYLVSKELSMEACAIDIKTDIDWGGQTSSDKVVKNEYMQKLSKQYVYDGSDLLGALGNKKFKVIMLNHSLHHFPSFVAQQNCFRQIAELLEKDGVLFLSEHDNCYNDDVLELSHLLLNLRYSLDKFIKNTQPNHNTQCSIDNKNDRPTILDLRKVKQEYTAAIDMEKFKQEYGTANYFSKNIIDYLAKRFGFQPITEQIRMKEDVSKTIFYCFRKAATPNPAKSPSGFFDDSPEVVSRASNKEQTTSKKEKSDLRATL</sequence>
<feature type="region of interest" description="Disordered" evidence="1">
    <location>
        <begin position="335"/>
        <end position="374"/>
    </location>
</feature>
<dbReference type="Pfam" id="PF13489">
    <property type="entry name" value="Methyltransf_23"/>
    <property type="match status" value="1"/>
</dbReference>
<dbReference type="STRING" id="29422.Lbru_1361"/>
<dbReference type="AlphaFoldDB" id="A0A0W0SMT6"/>
<dbReference type="PATRIC" id="fig|29422.6.peg.1440"/>
<evidence type="ECO:0000256" key="1">
    <source>
        <dbReference type="SAM" id="MobiDB-lite"/>
    </source>
</evidence>
<dbReference type="GO" id="GO:0008168">
    <property type="term" value="F:methyltransferase activity"/>
    <property type="evidence" value="ECO:0007669"/>
    <property type="project" value="UniProtKB-KW"/>
</dbReference>
<reference evidence="2 3" key="1">
    <citation type="submission" date="2015-11" db="EMBL/GenBank/DDBJ databases">
        <title>Genomic analysis of 38 Legionella species identifies large and diverse effector repertoires.</title>
        <authorList>
            <person name="Burstein D."/>
            <person name="Amaro F."/>
            <person name="Zusman T."/>
            <person name="Lifshitz Z."/>
            <person name="Cohen O."/>
            <person name="Gilbert J.A."/>
            <person name="Pupko T."/>
            <person name="Shuman H.A."/>
            <person name="Segal G."/>
        </authorList>
    </citation>
    <scope>NUCLEOTIDE SEQUENCE [LARGE SCALE GENOMIC DNA]</scope>
    <source>
        <strain evidence="2 3">ATCC 43878</strain>
    </source>
</reference>
<accession>A0A0W0SMT6</accession>
<name>A0A0W0SMT6_9GAMM</name>
<proteinExistence type="predicted"/>
<keyword evidence="2" id="KW-0808">Transferase</keyword>
<feature type="compositionally biased region" description="Basic and acidic residues" evidence="1">
    <location>
        <begin position="361"/>
        <end position="374"/>
    </location>
</feature>
<dbReference type="SUPFAM" id="SSF53335">
    <property type="entry name" value="S-adenosyl-L-methionine-dependent methyltransferases"/>
    <property type="match status" value="1"/>
</dbReference>
<dbReference type="RefSeq" id="WP_058441444.1">
    <property type="nucleotide sequence ID" value="NZ_CAAAHU010000023.1"/>
</dbReference>
<keyword evidence="3" id="KW-1185">Reference proteome</keyword>
<gene>
    <name evidence="2" type="ORF">Lbru_1361</name>
</gene>
<dbReference type="EMBL" id="LNXV01000009">
    <property type="protein sequence ID" value="KTC84493.1"/>
    <property type="molecule type" value="Genomic_DNA"/>
</dbReference>
<dbReference type="GO" id="GO:0032259">
    <property type="term" value="P:methylation"/>
    <property type="evidence" value="ECO:0007669"/>
    <property type="project" value="UniProtKB-KW"/>
</dbReference>
<protein>
    <submittedName>
        <fullName evidence="2">Methyltransferase domain protein</fullName>
    </submittedName>
</protein>
<dbReference type="OrthoDB" id="5651349at2"/>
<dbReference type="InterPro" id="IPR029063">
    <property type="entry name" value="SAM-dependent_MTases_sf"/>
</dbReference>
<keyword evidence="2" id="KW-0489">Methyltransferase</keyword>
<comment type="caution">
    <text evidence="2">The sequence shown here is derived from an EMBL/GenBank/DDBJ whole genome shotgun (WGS) entry which is preliminary data.</text>
</comment>
<dbReference type="Gene3D" id="3.40.50.150">
    <property type="entry name" value="Vaccinia Virus protein VP39"/>
    <property type="match status" value="1"/>
</dbReference>
<dbReference type="Proteomes" id="UP000054742">
    <property type="component" value="Unassembled WGS sequence"/>
</dbReference>